<dbReference type="OrthoDB" id="3257409at2759"/>
<evidence type="ECO:0000313" key="2">
    <source>
        <dbReference type="Proteomes" id="UP000027195"/>
    </source>
</evidence>
<reference evidence="2" key="1">
    <citation type="journal article" date="2014" name="Proc. Natl. Acad. Sci. U.S.A.">
        <title>Extensive sampling of basidiomycete genomes demonstrates inadequacy of the white-rot/brown-rot paradigm for wood decay fungi.</title>
        <authorList>
            <person name="Riley R."/>
            <person name="Salamov A.A."/>
            <person name="Brown D.W."/>
            <person name="Nagy L.G."/>
            <person name="Floudas D."/>
            <person name="Held B.W."/>
            <person name="Levasseur A."/>
            <person name="Lombard V."/>
            <person name="Morin E."/>
            <person name="Otillar R."/>
            <person name="Lindquist E.A."/>
            <person name="Sun H."/>
            <person name="LaButti K.M."/>
            <person name="Schmutz J."/>
            <person name="Jabbour D."/>
            <person name="Luo H."/>
            <person name="Baker S.E."/>
            <person name="Pisabarro A.G."/>
            <person name="Walton J.D."/>
            <person name="Blanchette R.A."/>
            <person name="Henrissat B."/>
            <person name="Martin F."/>
            <person name="Cullen D."/>
            <person name="Hibbett D.S."/>
            <person name="Grigoriev I.V."/>
        </authorList>
    </citation>
    <scope>NUCLEOTIDE SEQUENCE [LARGE SCALE GENOMIC DNA]</scope>
    <source>
        <strain evidence="2">FD-172 SS1</strain>
    </source>
</reference>
<name>A0A067M153_BOTB1</name>
<proteinExistence type="predicted"/>
<dbReference type="EMBL" id="KL198078">
    <property type="protein sequence ID" value="KDQ09488.1"/>
    <property type="molecule type" value="Genomic_DNA"/>
</dbReference>
<dbReference type="AlphaFoldDB" id="A0A067M153"/>
<keyword evidence="2" id="KW-1185">Reference proteome</keyword>
<organism evidence="1 2">
    <name type="scientific">Botryobasidium botryosum (strain FD-172 SS1)</name>
    <dbReference type="NCBI Taxonomy" id="930990"/>
    <lineage>
        <taxon>Eukaryota</taxon>
        <taxon>Fungi</taxon>
        <taxon>Dikarya</taxon>
        <taxon>Basidiomycota</taxon>
        <taxon>Agaricomycotina</taxon>
        <taxon>Agaricomycetes</taxon>
        <taxon>Cantharellales</taxon>
        <taxon>Botryobasidiaceae</taxon>
        <taxon>Botryobasidium</taxon>
    </lineage>
</organism>
<dbReference type="STRING" id="930990.A0A067M153"/>
<sequence length="191" mass="21844">LTEEELGLIRAFNFKVDTCSPDNTFEKLSHAFPALANLPSLAAIQVRMARLSGIQPVYYDCCINSCCCFNGPYKNLDRCPFPDCGEPRYDSTMTPRKARKRFEYLPFTPRLIELFASRWKANLLDYRSAFEYDPAKITDVFSSSRYQRLLGEPVTVAGKPLGHRFFSDRRDIALGLAVDGFSPFRKRKQTC</sequence>
<feature type="non-terminal residue" evidence="1">
    <location>
        <position position="191"/>
    </location>
</feature>
<gene>
    <name evidence="1" type="ORF">BOTBODRAFT_81677</name>
</gene>
<dbReference type="InParanoid" id="A0A067M153"/>
<feature type="non-terminal residue" evidence="1">
    <location>
        <position position="1"/>
    </location>
</feature>
<evidence type="ECO:0000313" key="1">
    <source>
        <dbReference type="EMBL" id="KDQ09488.1"/>
    </source>
</evidence>
<dbReference type="Proteomes" id="UP000027195">
    <property type="component" value="Unassembled WGS sequence"/>
</dbReference>
<protein>
    <submittedName>
        <fullName evidence="1">Uncharacterized protein</fullName>
    </submittedName>
</protein>
<accession>A0A067M153</accession>
<dbReference type="HOGENOM" id="CLU_007337_2_0_1"/>